<protein>
    <recommendedName>
        <fullName evidence="4">Lipoprotein</fullName>
    </recommendedName>
</protein>
<feature type="chain" id="PRO_5047018072" description="Lipoprotein" evidence="1">
    <location>
        <begin position="19"/>
        <end position="175"/>
    </location>
</feature>
<evidence type="ECO:0008006" key="4">
    <source>
        <dbReference type="Google" id="ProtNLM"/>
    </source>
</evidence>
<proteinExistence type="predicted"/>
<evidence type="ECO:0000313" key="3">
    <source>
        <dbReference type="Proteomes" id="UP001317191"/>
    </source>
</evidence>
<dbReference type="EMBL" id="JAMLJM010000003">
    <property type="protein sequence ID" value="MCL9808957.1"/>
    <property type="molecule type" value="Genomic_DNA"/>
</dbReference>
<feature type="signal peptide" evidence="1">
    <location>
        <begin position="1"/>
        <end position="18"/>
    </location>
</feature>
<keyword evidence="1" id="KW-0732">Signal</keyword>
<evidence type="ECO:0000256" key="1">
    <source>
        <dbReference type="SAM" id="SignalP"/>
    </source>
</evidence>
<dbReference type="RefSeq" id="WP_250592357.1">
    <property type="nucleotide sequence ID" value="NZ_JAMLJM010000003.1"/>
</dbReference>
<sequence length="175" mass="19744">MKYRFLLISVLIAINLTACEVVDNLLTFTVRDESTFTVKSGLPFNSPFEVPTPDVTTNSTSEFENNKTKAELVKDVKLKELKLSIINPTDKTFSFLKAVHIYISTNSSDEIELAYLDNISATTNTINLICTSNKLDQYIKANSYKLRTQVTTRETLTQDVEIKSNMTFRVTADPL</sequence>
<dbReference type="Proteomes" id="UP001317191">
    <property type="component" value="Unassembled WGS sequence"/>
</dbReference>
<organism evidence="2 3">
    <name type="scientific">Flavobacterium luminosum</name>
    <dbReference type="NCBI Taxonomy" id="2949086"/>
    <lineage>
        <taxon>Bacteria</taxon>
        <taxon>Pseudomonadati</taxon>
        <taxon>Bacteroidota</taxon>
        <taxon>Flavobacteriia</taxon>
        <taxon>Flavobacteriales</taxon>
        <taxon>Flavobacteriaceae</taxon>
        <taxon>Flavobacterium</taxon>
    </lineage>
</organism>
<keyword evidence="3" id="KW-1185">Reference proteome</keyword>
<accession>A0ABT0TN86</accession>
<comment type="caution">
    <text evidence="2">The sequence shown here is derived from an EMBL/GenBank/DDBJ whole genome shotgun (WGS) entry which is preliminary data.</text>
</comment>
<reference evidence="2 3" key="1">
    <citation type="submission" date="2022-05" db="EMBL/GenBank/DDBJ databases">
        <title>Flavobacterium sp., isolated from activated sludge.</title>
        <authorList>
            <person name="Ran Q."/>
        </authorList>
    </citation>
    <scope>NUCLEOTIDE SEQUENCE [LARGE SCALE GENOMIC DNA]</scope>
    <source>
        <strain evidence="2 3">HXWNR70</strain>
    </source>
</reference>
<name>A0ABT0TN86_9FLAO</name>
<evidence type="ECO:0000313" key="2">
    <source>
        <dbReference type="EMBL" id="MCL9808957.1"/>
    </source>
</evidence>
<gene>
    <name evidence="2" type="ORF">NAT50_06240</name>
</gene>